<dbReference type="PANTHER" id="PTHR36934">
    <property type="entry name" value="BLR0278 PROTEIN"/>
    <property type="match status" value="1"/>
</dbReference>
<accession>A0AAU9EA16</accession>
<dbReference type="Pfam" id="PF22636">
    <property type="entry name" value="FlK"/>
    <property type="match status" value="1"/>
</dbReference>
<dbReference type="RefSeq" id="WP_338536457.1">
    <property type="nucleotide sequence ID" value="NZ_AP028654.1"/>
</dbReference>
<keyword evidence="4" id="KW-1185">Reference proteome</keyword>
<sequence>MLNLNGIKVGESFTIQKKVTEEDTALNYGSGKLEKLFATPSLIALMIEGSSMMLDDKLEEGYITVGKSISASHDKPTVLGETVSVKIVVDEIVGTKIKLKIDAFDEIGLIGHGEHERVVVNKNSLLQRANKREEKLKSTNY</sequence>
<dbReference type="InterPro" id="IPR029069">
    <property type="entry name" value="HotDog_dom_sf"/>
</dbReference>
<gene>
    <name evidence="3" type="ORF">HLPR_04450</name>
</gene>
<evidence type="ECO:0000256" key="1">
    <source>
        <dbReference type="PIRSR" id="PIRSR014972-2"/>
    </source>
</evidence>
<evidence type="ECO:0000313" key="3">
    <source>
        <dbReference type="EMBL" id="BEP28114.1"/>
    </source>
</evidence>
<feature type="binding site" evidence="1">
    <location>
        <position position="66"/>
    </location>
    <ligand>
        <name>substrate</name>
    </ligand>
</feature>
<name>A0AAU9EA16_9FIRM</name>
<dbReference type="SUPFAM" id="SSF54637">
    <property type="entry name" value="Thioesterase/thiol ester dehydrase-isomerase"/>
    <property type="match status" value="1"/>
</dbReference>
<evidence type="ECO:0000313" key="4">
    <source>
        <dbReference type="Proteomes" id="UP001321786"/>
    </source>
</evidence>
<organism evidence="3 4">
    <name type="scientific">Helicovermis profundi</name>
    <dbReference type="NCBI Taxonomy" id="3065157"/>
    <lineage>
        <taxon>Bacteria</taxon>
        <taxon>Bacillati</taxon>
        <taxon>Bacillota</taxon>
        <taxon>Clostridia</taxon>
        <taxon>Helicovermis</taxon>
    </lineage>
</organism>
<reference evidence="3 4" key="1">
    <citation type="submission" date="2023-08" db="EMBL/GenBank/DDBJ databases">
        <title>Helicovermis profunda gen. nov., sp. nov., a novel mesophilic, fermentative bacterium within the Bacillota from a deep-sea hydrothermal vent chimney.</title>
        <authorList>
            <person name="Miyazaki U."/>
            <person name="Mizutani D."/>
            <person name="Hashimoto Y."/>
            <person name="Tame A."/>
            <person name="Sawayama S."/>
            <person name="Miyazaki J."/>
            <person name="Takai K."/>
            <person name="Nakagawa S."/>
        </authorList>
    </citation>
    <scope>NUCLEOTIDE SEQUENCE [LARGE SCALE GENOMIC DNA]</scope>
    <source>
        <strain evidence="3 4">S502</strain>
    </source>
</reference>
<feature type="domain" description="Fluoroacetyl-CoA-specific thioesterase-like" evidence="2">
    <location>
        <begin position="19"/>
        <end position="123"/>
    </location>
</feature>
<dbReference type="KEGG" id="hprf:HLPR_04450"/>
<dbReference type="CDD" id="cd03440">
    <property type="entry name" value="hot_dog"/>
    <property type="match status" value="1"/>
</dbReference>
<dbReference type="InterPro" id="IPR025540">
    <property type="entry name" value="FlK"/>
</dbReference>
<feature type="binding site" evidence="1">
    <location>
        <position position="117"/>
    </location>
    <ligand>
        <name>substrate</name>
    </ligand>
</feature>
<proteinExistence type="predicted"/>
<dbReference type="EMBL" id="AP028654">
    <property type="protein sequence ID" value="BEP28114.1"/>
    <property type="molecule type" value="Genomic_DNA"/>
</dbReference>
<dbReference type="PIRSF" id="PIRSF014972">
    <property type="entry name" value="FlK"/>
    <property type="match status" value="1"/>
</dbReference>
<protein>
    <recommendedName>
        <fullName evidence="2">Fluoroacetyl-CoA-specific thioesterase-like domain-containing protein</fullName>
    </recommendedName>
</protein>
<dbReference type="Proteomes" id="UP001321786">
    <property type="component" value="Chromosome"/>
</dbReference>
<dbReference type="Gene3D" id="3.10.129.10">
    <property type="entry name" value="Hotdog Thioesterase"/>
    <property type="match status" value="1"/>
</dbReference>
<dbReference type="InterPro" id="IPR054485">
    <property type="entry name" value="FlK-like_dom"/>
</dbReference>
<evidence type="ECO:0000259" key="2">
    <source>
        <dbReference type="Pfam" id="PF22636"/>
    </source>
</evidence>
<dbReference type="AlphaFoldDB" id="A0AAU9EA16"/>
<feature type="binding site" evidence="1">
    <location>
        <position position="66"/>
    </location>
    <ligand>
        <name>CoA</name>
        <dbReference type="ChEBI" id="CHEBI:57287"/>
    </ligand>
</feature>
<dbReference type="PANTHER" id="PTHR36934:SF1">
    <property type="entry name" value="THIOESTERASE DOMAIN-CONTAINING PROTEIN"/>
    <property type="match status" value="1"/>
</dbReference>